<dbReference type="InterPro" id="IPR035965">
    <property type="entry name" value="PAS-like_dom_sf"/>
</dbReference>
<dbReference type="EMBL" id="CP120733">
    <property type="protein sequence ID" value="WFD10311.1"/>
    <property type="molecule type" value="Genomic_DNA"/>
</dbReference>
<evidence type="ECO:0000313" key="6">
    <source>
        <dbReference type="EMBL" id="WFD10311.1"/>
    </source>
</evidence>
<dbReference type="InterPro" id="IPR025944">
    <property type="entry name" value="Sigma_54_int_dom_CS"/>
</dbReference>
<dbReference type="InterPro" id="IPR025662">
    <property type="entry name" value="Sigma_54_int_dom_ATP-bd_1"/>
</dbReference>
<dbReference type="RefSeq" id="WP_277732286.1">
    <property type="nucleotide sequence ID" value="NZ_CP120733.1"/>
</dbReference>
<dbReference type="PANTHER" id="PTHR32071">
    <property type="entry name" value="TRANSCRIPTIONAL REGULATORY PROTEIN"/>
    <property type="match status" value="1"/>
</dbReference>
<dbReference type="PROSITE" id="PS00688">
    <property type="entry name" value="SIGMA54_INTERACT_3"/>
    <property type="match status" value="1"/>
</dbReference>
<keyword evidence="1" id="KW-0547">Nucleotide-binding</keyword>
<dbReference type="Pfam" id="PF00989">
    <property type="entry name" value="PAS"/>
    <property type="match status" value="1"/>
</dbReference>
<dbReference type="Gene3D" id="3.40.50.300">
    <property type="entry name" value="P-loop containing nucleotide triphosphate hydrolases"/>
    <property type="match status" value="1"/>
</dbReference>
<dbReference type="InterPro" id="IPR002078">
    <property type="entry name" value="Sigma_54_int"/>
</dbReference>
<evidence type="ECO:0000256" key="3">
    <source>
        <dbReference type="ARBA" id="ARBA00023015"/>
    </source>
</evidence>
<protein>
    <submittedName>
        <fullName evidence="6">Sigma 54-interacting transcriptional regulator</fullName>
    </submittedName>
</protein>
<evidence type="ECO:0000256" key="4">
    <source>
        <dbReference type="ARBA" id="ARBA00023163"/>
    </source>
</evidence>
<dbReference type="Gene3D" id="1.10.10.60">
    <property type="entry name" value="Homeodomain-like"/>
    <property type="match status" value="1"/>
</dbReference>
<reference evidence="6 7" key="1">
    <citation type="submission" date="2023-03" db="EMBL/GenBank/DDBJ databases">
        <title>Complete genome sequence of Tepidibacter sp. SWIR-1, isolated from a deep-sea hydrothermal vent.</title>
        <authorList>
            <person name="Li X."/>
        </authorList>
    </citation>
    <scope>NUCLEOTIDE SEQUENCE [LARGE SCALE GENOMIC DNA]</scope>
    <source>
        <strain evidence="6 7">SWIR-1</strain>
    </source>
</reference>
<dbReference type="Pfam" id="PF00158">
    <property type="entry name" value="Sigma54_activat"/>
    <property type="match status" value="1"/>
</dbReference>
<dbReference type="Gene3D" id="3.30.450.20">
    <property type="entry name" value="PAS domain"/>
    <property type="match status" value="1"/>
</dbReference>
<dbReference type="SUPFAM" id="SSF46689">
    <property type="entry name" value="Homeodomain-like"/>
    <property type="match status" value="1"/>
</dbReference>
<dbReference type="CDD" id="cd00130">
    <property type="entry name" value="PAS"/>
    <property type="match status" value="1"/>
</dbReference>
<name>A0ABY8EBH5_9FIRM</name>
<dbReference type="PROSITE" id="PS50045">
    <property type="entry name" value="SIGMA54_INTERACT_4"/>
    <property type="match status" value="1"/>
</dbReference>
<dbReference type="PRINTS" id="PR01590">
    <property type="entry name" value="HTHFIS"/>
</dbReference>
<keyword evidence="4" id="KW-0804">Transcription</keyword>
<feature type="domain" description="Sigma-54 factor interaction" evidence="5">
    <location>
        <begin position="162"/>
        <end position="391"/>
    </location>
</feature>
<dbReference type="Proteomes" id="UP001222800">
    <property type="component" value="Chromosome"/>
</dbReference>
<dbReference type="PANTHER" id="PTHR32071:SF57">
    <property type="entry name" value="C4-DICARBOXYLATE TRANSPORT TRANSCRIPTIONAL REGULATORY PROTEIN DCTD"/>
    <property type="match status" value="1"/>
</dbReference>
<organism evidence="6 7">
    <name type="scientific">Tepidibacter hydrothermalis</name>
    <dbReference type="NCBI Taxonomy" id="3036126"/>
    <lineage>
        <taxon>Bacteria</taxon>
        <taxon>Bacillati</taxon>
        <taxon>Bacillota</taxon>
        <taxon>Clostridia</taxon>
        <taxon>Peptostreptococcales</taxon>
        <taxon>Peptostreptococcaceae</taxon>
        <taxon>Tepidibacter</taxon>
    </lineage>
</organism>
<dbReference type="SUPFAM" id="SSF52540">
    <property type="entry name" value="P-loop containing nucleoside triphosphate hydrolases"/>
    <property type="match status" value="1"/>
</dbReference>
<keyword evidence="7" id="KW-1185">Reference proteome</keyword>
<accession>A0ABY8EBH5</accession>
<dbReference type="InterPro" id="IPR003593">
    <property type="entry name" value="AAA+_ATPase"/>
</dbReference>
<evidence type="ECO:0000259" key="5">
    <source>
        <dbReference type="PROSITE" id="PS50045"/>
    </source>
</evidence>
<dbReference type="InterPro" id="IPR002197">
    <property type="entry name" value="HTH_Fis"/>
</dbReference>
<dbReference type="InterPro" id="IPR013767">
    <property type="entry name" value="PAS_fold"/>
</dbReference>
<proteinExistence type="predicted"/>
<dbReference type="InterPro" id="IPR058031">
    <property type="entry name" value="AAA_lid_NorR"/>
</dbReference>
<dbReference type="CDD" id="cd00009">
    <property type="entry name" value="AAA"/>
    <property type="match status" value="1"/>
</dbReference>
<keyword evidence="3" id="KW-0805">Transcription regulation</keyword>
<evidence type="ECO:0000313" key="7">
    <source>
        <dbReference type="Proteomes" id="UP001222800"/>
    </source>
</evidence>
<dbReference type="Pfam" id="PF02954">
    <property type="entry name" value="HTH_8"/>
    <property type="match status" value="1"/>
</dbReference>
<dbReference type="Gene3D" id="1.10.8.60">
    <property type="match status" value="1"/>
</dbReference>
<dbReference type="InterPro" id="IPR009057">
    <property type="entry name" value="Homeodomain-like_sf"/>
</dbReference>
<evidence type="ECO:0000256" key="2">
    <source>
        <dbReference type="ARBA" id="ARBA00022840"/>
    </source>
</evidence>
<sequence length="474" mass="54684">MNLFNKNNRINNPELYISVYDEILDMSEDGFLVVDKNGIIIDINKTYCTFLRTTREKSIGIHVKELIPNSKMDEIPNTGLKETNVVHTFSENQNINADKFVWVTSRSPVKKDNEIIGAVAQIKFKLQTINLAQKIKNQDNELQYYKNELHRLGSSKYSMQNIIGKDEKFVSIKNIAKKASKNDFPVLLTGETGTGKEVFSNSIHYASNRKNQPLIRINCAAIPSELLESELFGYEEGSFTGAKKGGRKGKFELGNKGTVFLDEIGDMPFNMQAKLLRVLQEKEIERIGGYKTIPIDVRIIAATHQDLWKMVKEGKFREDLFYRLNVINIQIPPLRDRKDDILLFAQKFLNDLNRKYKKNITISSEAKECLLNHRWPGNIRELNNIIEGAFALVENDVIDLSHLPSNIVMHSRINKIDTKKNKFADLITDYERNIILDYLRKNKYNCCKCAKDLGIHRSTLYKKMEKLNIEIERK</sequence>
<dbReference type="InterPro" id="IPR027417">
    <property type="entry name" value="P-loop_NTPase"/>
</dbReference>
<dbReference type="InterPro" id="IPR000014">
    <property type="entry name" value="PAS"/>
</dbReference>
<keyword evidence="2" id="KW-0067">ATP-binding</keyword>
<evidence type="ECO:0000256" key="1">
    <source>
        <dbReference type="ARBA" id="ARBA00022741"/>
    </source>
</evidence>
<dbReference type="NCBIfam" id="TIGR00229">
    <property type="entry name" value="sensory_box"/>
    <property type="match status" value="1"/>
</dbReference>
<dbReference type="SUPFAM" id="SSF55785">
    <property type="entry name" value="PYP-like sensor domain (PAS domain)"/>
    <property type="match status" value="1"/>
</dbReference>
<gene>
    <name evidence="6" type="ORF">P4S50_18485</name>
</gene>
<dbReference type="Pfam" id="PF25601">
    <property type="entry name" value="AAA_lid_14"/>
    <property type="match status" value="1"/>
</dbReference>
<dbReference type="SMART" id="SM00382">
    <property type="entry name" value="AAA"/>
    <property type="match status" value="1"/>
</dbReference>
<dbReference type="PROSITE" id="PS00675">
    <property type="entry name" value="SIGMA54_INTERACT_1"/>
    <property type="match status" value="1"/>
</dbReference>